<dbReference type="HAMAP" id="MF_00518">
    <property type="entry name" value="Deacylase_Dtd"/>
    <property type="match status" value="1"/>
</dbReference>
<dbReference type="GO" id="GO:0005737">
    <property type="term" value="C:cytoplasm"/>
    <property type="evidence" value="ECO:0007669"/>
    <property type="project" value="UniProtKB-SubCell"/>
</dbReference>
<dbReference type="GO" id="GO:0019478">
    <property type="term" value="P:D-amino acid catabolic process"/>
    <property type="evidence" value="ECO:0007669"/>
    <property type="project" value="UniProtKB-UniRule"/>
</dbReference>
<dbReference type="Proteomes" id="UP000242699">
    <property type="component" value="Unassembled WGS sequence"/>
</dbReference>
<dbReference type="GO" id="GO:0051500">
    <property type="term" value="F:D-tyrosyl-tRNA(Tyr) deacylase activity"/>
    <property type="evidence" value="ECO:0007669"/>
    <property type="project" value="TreeGrafter"/>
</dbReference>
<dbReference type="InterPro" id="IPR003732">
    <property type="entry name" value="Daa-tRNA_deacyls_DTD"/>
</dbReference>
<proteinExistence type="inferred from homology"/>
<organism evidence="5 6">
    <name type="scientific">Sulfobacillus benefaciens</name>
    <dbReference type="NCBI Taxonomy" id="453960"/>
    <lineage>
        <taxon>Bacteria</taxon>
        <taxon>Bacillati</taxon>
        <taxon>Bacillota</taxon>
        <taxon>Clostridia</taxon>
        <taxon>Eubacteriales</taxon>
        <taxon>Clostridiales Family XVII. Incertae Sedis</taxon>
        <taxon>Sulfobacillus</taxon>
    </lineage>
</organism>
<feature type="short sequence motif" description="Gly-cisPro motif, important for rejection of L-amino acids" evidence="4">
    <location>
        <begin position="137"/>
        <end position="138"/>
    </location>
</feature>
<dbReference type="EMBL" id="PXYT01000032">
    <property type="protein sequence ID" value="PSR26799.1"/>
    <property type="molecule type" value="Genomic_DNA"/>
</dbReference>
<comment type="caution">
    <text evidence="5">The sequence shown here is derived from an EMBL/GenBank/DDBJ whole genome shotgun (WGS) entry which is preliminary data.</text>
</comment>
<accession>A0A2T2WX35</accession>
<dbReference type="Pfam" id="PF02580">
    <property type="entry name" value="Tyr_Deacylase"/>
    <property type="match status" value="1"/>
</dbReference>
<gene>
    <name evidence="4" type="primary">dtd</name>
    <name evidence="5" type="ORF">C7B43_12950</name>
</gene>
<comment type="subunit">
    <text evidence="4">Homodimer.</text>
</comment>
<dbReference type="PANTHER" id="PTHR10472">
    <property type="entry name" value="D-TYROSYL-TRNA TYR DEACYLASE"/>
    <property type="match status" value="1"/>
</dbReference>
<dbReference type="PANTHER" id="PTHR10472:SF5">
    <property type="entry name" value="D-AMINOACYL-TRNA DEACYLASE 1"/>
    <property type="match status" value="1"/>
</dbReference>
<evidence type="ECO:0000313" key="5">
    <source>
        <dbReference type="EMBL" id="PSR26799.1"/>
    </source>
</evidence>
<comment type="similarity">
    <text evidence="1 4">Belongs to the DTD family.</text>
</comment>
<keyword evidence="4" id="KW-0963">Cytoplasm</keyword>
<evidence type="ECO:0000256" key="1">
    <source>
        <dbReference type="ARBA" id="ARBA00009673"/>
    </source>
</evidence>
<comment type="subcellular location">
    <subcellularLocation>
        <location evidence="4">Cytoplasm</location>
    </subcellularLocation>
</comment>
<dbReference type="InterPro" id="IPR023509">
    <property type="entry name" value="DTD-like_sf"/>
</dbReference>
<dbReference type="Gene3D" id="3.50.80.10">
    <property type="entry name" value="D-tyrosyl-tRNA(Tyr) deacylase"/>
    <property type="match status" value="1"/>
</dbReference>
<dbReference type="AlphaFoldDB" id="A0A2T2WX35"/>
<evidence type="ECO:0000256" key="2">
    <source>
        <dbReference type="ARBA" id="ARBA00022555"/>
    </source>
</evidence>
<keyword evidence="2 4" id="KW-0820">tRNA-binding</keyword>
<dbReference type="EC" id="3.1.1.-" evidence="4"/>
<evidence type="ECO:0000313" key="6">
    <source>
        <dbReference type="Proteomes" id="UP000242699"/>
    </source>
</evidence>
<keyword evidence="3 4" id="KW-0378">Hydrolase</keyword>
<dbReference type="GO" id="GO:0106026">
    <property type="term" value="F:Gly-tRNA(Ala) deacylase activity"/>
    <property type="evidence" value="ECO:0007669"/>
    <property type="project" value="UniProtKB-UniRule"/>
</dbReference>
<dbReference type="FunFam" id="3.50.80.10:FF:000001">
    <property type="entry name" value="D-aminoacyl-tRNA deacylase"/>
    <property type="match status" value="1"/>
</dbReference>
<comment type="catalytic activity">
    <reaction evidence="4">
        <text>a D-aminoacyl-tRNA + H2O = a tRNA + a D-alpha-amino acid + H(+)</text>
        <dbReference type="Rhea" id="RHEA:13953"/>
        <dbReference type="Rhea" id="RHEA-COMP:10123"/>
        <dbReference type="Rhea" id="RHEA-COMP:10124"/>
        <dbReference type="ChEBI" id="CHEBI:15377"/>
        <dbReference type="ChEBI" id="CHEBI:15378"/>
        <dbReference type="ChEBI" id="CHEBI:59871"/>
        <dbReference type="ChEBI" id="CHEBI:78442"/>
        <dbReference type="ChEBI" id="CHEBI:79333"/>
        <dbReference type="EC" id="3.1.1.96"/>
    </reaction>
</comment>
<evidence type="ECO:0000256" key="4">
    <source>
        <dbReference type="HAMAP-Rule" id="MF_00518"/>
    </source>
</evidence>
<protein>
    <recommendedName>
        <fullName evidence="4">D-aminoacyl-tRNA deacylase</fullName>
        <shortName evidence="4">DTD</shortName>
        <ecNumber evidence="4">3.1.1.96</ecNumber>
    </recommendedName>
    <alternativeName>
        <fullName evidence="4">Gly-tRNA(Ala) deacylase</fullName>
        <ecNumber evidence="4">3.1.1.-</ecNumber>
    </alternativeName>
</protein>
<sequence length="152" mass="16725">MRAVIQRVKRATVSVDNRIIGAIGQGLAVFLGVTHDDDHGAVCWMADKIVSLRVFSDDQGKMNKSVCDVAGGLLVVSQFTLYGDVAKGRRPSFTQAASRETAEPLYDEFVRLCRQSVSLVETGWFGTDMDVTLTNWGPVTIWLDSLKNSTNR</sequence>
<dbReference type="NCBIfam" id="TIGR00256">
    <property type="entry name" value="D-aminoacyl-tRNA deacylase"/>
    <property type="match status" value="1"/>
</dbReference>
<reference evidence="5 6" key="1">
    <citation type="journal article" date="2014" name="BMC Genomics">
        <title>Comparison of environmental and isolate Sulfobacillus genomes reveals diverse carbon, sulfur, nitrogen, and hydrogen metabolisms.</title>
        <authorList>
            <person name="Justice N.B."/>
            <person name="Norman A."/>
            <person name="Brown C.T."/>
            <person name="Singh A."/>
            <person name="Thomas B.C."/>
            <person name="Banfield J.F."/>
        </authorList>
    </citation>
    <scope>NUCLEOTIDE SEQUENCE [LARGE SCALE GENOMIC DNA]</scope>
    <source>
        <strain evidence="5">AMDSBA1</strain>
    </source>
</reference>
<dbReference type="GO" id="GO:0043908">
    <property type="term" value="F:Ser(Gly)-tRNA(Ala) hydrolase activity"/>
    <property type="evidence" value="ECO:0007669"/>
    <property type="project" value="UniProtKB-UniRule"/>
</dbReference>
<dbReference type="EC" id="3.1.1.96" evidence="4"/>
<name>A0A2T2WX35_9FIRM</name>
<dbReference type="SUPFAM" id="SSF69500">
    <property type="entry name" value="DTD-like"/>
    <property type="match status" value="1"/>
</dbReference>
<comment type="function">
    <text evidence="4">An aminoacyl-tRNA editing enzyme that deacylates mischarged D-aminoacyl-tRNAs. Also deacylates mischarged glycyl-tRNA(Ala), protecting cells against glycine mischarging by AlaRS. Acts via tRNA-based rather than protein-based catalysis; rejects L-amino acids rather than detecting D-amino acids in the active site. By recycling D-aminoacyl-tRNA to D-amino acids and free tRNA molecules, this enzyme counteracts the toxicity associated with the formation of D-aminoacyl-tRNA entities in vivo and helps enforce protein L-homochirality.</text>
</comment>
<dbReference type="GO" id="GO:0000049">
    <property type="term" value="F:tRNA binding"/>
    <property type="evidence" value="ECO:0007669"/>
    <property type="project" value="UniProtKB-UniRule"/>
</dbReference>
<keyword evidence="4" id="KW-0694">RNA-binding</keyword>
<dbReference type="CDD" id="cd00563">
    <property type="entry name" value="Dtyr_deacylase"/>
    <property type="match status" value="1"/>
</dbReference>
<comment type="catalytic activity">
    <reaction evidence="4">
        <text>glycyl-tRNA(Ala) + H2O = tRNA(Ala) + glycine + H(+)</text>
        <dbReference type="Rhea" id="RHEA:53744"/>
        <dbReference type="Rhea" id="RHEA-COMP:9657"/>
        <dbReference type="Rhea" id="RHEA-COMP:13640"/>
        <dbReference type="ChEBI" id="CHEBI:15377"/>
        <dbReference type="ChEBI" id="CHEBI:15378"/>
        <dbReference type="ChEBI" id="CHEBI:57305"/>
        <dbReference type="ChEBI" id="CHEBI:78442"/>
        <dbReference type="ChEBI" id="CHEBI:78522"/>
    </reaction>
</comment>
<comment type="domain">
    <text evidence="4">A Gly-cisPro motif from one monomer fits into the active site of the other monomer to allow specific chiral rejection of L-amino acids.</text>
</comment>
<evidence type="ECO:0000256" key="3">
    <source>
        <dbReference type="ARBA" id="ARBA00022801"/>
    </source>
</evidence>